<organism evidence="3 4">
    <name type="scientific">Vibrio tapetis subsp. tapetis</name>
    <dbReference type="NCBI Taxonomy" id="1671868"/>
    <lineage>
        <taxon>Bacteria</taxon>
        <taxon>Pseudomonadati</taxon>
        <taxon>Pseudomonadota</taxon>
        <taxon>Gammaproteobacteria</taxon>
        <taxon>Vibrionales</taxon>
        <taxon>Vibrionaceae</taxon>
        <taxon>Vibrio</taxon>
    </lineage>
</organism>
<feature type="transmembrane region" description="Helical" evidence="2">
    <location>
        <begin position="6"/>
        <end position="25"/>
    </location>
</feature>
<feature type="region of interest" description="Disordered" evidence="1">
    <location>
        <begin position="34"/>
        <end position="63"/>
    </location>
</feature>
<dbReference type="RefSeq" id="WP_102522776.1">
    <property type="nucleotide sequence ID" value="NZ_LT960611.1"/>
</dbReference>
<keyword evidence="4" id="KW-1185">Reference proteome</keyword>
<accession>A0A2N8ZEC6</accession>
<proteinExistence type="predicted"/>
<gene>
    <name evidence="3" type="ORF">VTAP4600_A2283</name>
</gene>
<dbReference type="Pfam" id="PF11446">
    <property type="entry name" value="DUF2897"/>
    <property type="match status" value="1"/>
</dbReference>
<evidence type="ECO:0000256" key="2">
    <source>
        <dbReference type="SAM" id="Phobius"/>
    </source>
</evidence>
<dbReference type="Proteomes" id="UP000235828">
    <property type="component" value="Chromosome A"/>
</dbReference>
<dbReference type="OrthoDB" id="5918634at2"/>
<keyword evidence="2" id="KW-0812">Transmembrane</keyword>
<name>A0A2N8ZEC6_9VIBR</name>
<keyword evidence="2" id="KW-0472">Membrane</keyword>
<protein>
    <recommendedName>
        <fullName evidence="5">DUF2897 domain-containing protein</fullName>
    </recommendedName>
</protein>
<evidence type="ECO:0000313" key="4">
    <source>
        <dbReference type="Proteomes" id="UP000235828"/>
    </source>
</evidence>
<reference evidence="3 4" key="1">
    <citation type="submission" date="2017-10" db="EMBL/GenBank/DDBJ databases">
        <authorList>
            <person name="Banno H."/>
            <person name="Chua N.-H."/>
        </authorList>
    </citation>
    <scope>NUCLEOTIDE SEQUENCE [LARGE SCALE GENOMIC DNA]</scope>
    <source>
        <strain evidence="3">Vibrio tapetis CECT4600</strain>
    </source>
</reference>
<dbReference type="KEGG" id="vta:A2283"/>
<evidence type="ECO:0000313" key="3">
    <source>
        <dbReference type="EMBL" id="SON50262.1"/>
    </source>
</evidence>
<evidence type="ECO:0000256" key="1">
    <source>
        <dbReference type="SAM" id="MobiDB-lite"/>
    </source>
</evidence>
<dbReference type="EMBL" id="LT960611">
    <property type="protein sequence ID" value="SON50262.1"/>
    <property type="molecule type" value="Genomic_DNA"/>
</dbReference>
<evidence type="ECO:0008006" key="5">
    <source>
        <dbReference type="Google" id="ProtNLM"/>
    </source>
</evidence>
<dbReference type="InterPro" id="IPR021550">
    <property type="entry name" value="DUF2897"/>
</dbReference>
<dbReference type="AlphaFoldDB" id="A0A2N8ZEC6"/>
<keyword evidence="2" id="KW-1133">Transmembrane helix</keyword>
<sequence length="63" mass="7428">MEFLTNPWVITIIVLAVIIGNIMVLKNTANMKFDKPTRSSQDLDRLNELDKQRHEDEEEEQKK</sequence>